<dbReference type="InterPro" id="IPR040919">
    <property type="entry name" value="Asparaginase_C"/>
</dbReference>
<reference evidence="9 10" key="1">
    <citation type="submission" date="2016-10" db="EMBL/GenBank/DDBJ databases">
        <title>Complete genome sequences of three Cupriavidus strains isolated from various Malaysian environments.</title>
        <authorList>
            <person name="Abdullah A.A.-A."/>
            <person name="Shafie N.A.H."/>
            <person name="Lau N.S."/>
        </authorList>
    </citation>
    <scope>NUCLEOTIDE SEQUENCE [LARGE SCALE GENOMIC DNA]</scope>
    <source>
        <strain evidence="9 10">USMAA1020</strain>
    </source>
</reference>
<dbReference type="PIRSF" id="PIRSF500176">
    <property type="entry name" value="L_ASNase"/>
    <property type="match status" value="1"/>
</dbReference>
<accession>A0ABN4TI16</accession>
<dbReference type="PANTHER" id="PTHR11707:SF28">
    <property type="entry name" value="60 KDA LYSOPHOSPHOLIPASE"/>
    <property type="match status" value="1"/>
</dbReference>
<evidence type="ECO:0000256" key="5">
    <source>
        <dbReference type="RuleBase" id="RU004456"/>
    </source>
</evidence>
<dbReference type="SUPFAM" id="SSF53774">
    <property type="entry name" value="Glutaminase/Asparaginase"/>
    <property type="match status" value="1"/>
</dbReference>
<organism evidence="9 10">
    <name type="scientific">Cupriavidus malaysiensis</name>
    <dbReference type="NCBI Taxonomy" id="367825"/>
    <lineage>
        <taxon>Bacteria</taxon>
        <taxon>Pseudomonadati</taxon>
        <taxon>Pseudomonadota</taxon>
        <taxon>Betaproteobacteria</taxon>
        <taxon>Burkholderiales</taxon>
        <taxon>Burkholderiaceae</taxon>
        <taxon>Cupriavidus</taxon>
    </lineage>
</organism>
<dbReference type="Pfam" id="PF17763">
    <property type="entry name" value="Asparaginase_C"/>
    <property type="match status" value="1"/>
</dbReference>
<comment type="similarity">
    <text evidence="1 5">Belongs to the asparaginase 1 family.</text>
</comment>
<evidence type="ECO:0000256" key="2">
    <source>
        <dbReference type="ARBA" id="ARBA00022801"/>
    </source>
</evidence>
<keyword evidence="10" id="KW-1185">Reference proteome</keyword>
<evidence type="ECO:0000256" key="1">
    <source>
        <dbReference type="ARBA" id="ARBA00010518"/>
    </source>
</evidence>
<dbReference type="RefSeq" id="WP_071070041.1">
    <property type="nucleotide sequence ID" value="NZ_CP017754.1"/>
</dbReference>
<name>A0ABN4TI16_9BURK</name>
<dbReference type="PANTHER" id="PTHR11707">
    <property type="entry name" value="L-ASPARAGINASE"/>
    <property type="match status" value="1"/>
</dbReference>
<evidence type="ECO:0000259" key="7">
    <source>
        <dbReference type="Pfam" id="PF00710"/>
    </source>
</evidence>
<evidence type="ECO:0000313" key="9">
    <source>
        <dbReference type="EMBL" id="AOZ06872.1"/>
    </source>
</evidence>
<dbReference type="Proteomes" id="UP000177515">
    <property type="component" value="Chromosome 1"/>
</dbReference>
<evidence type="ECO:0000256" key="3">
    <source>
        <dbReference type="PROSITE-ProRule" id="PRU10099"/>
    </source>
</evidence>
<dbReference type="PRINTS" id="PR00139">
    <property type="entry name" value="ASNGLNASE"/>
</dbReference>
<feature type="domain" description="L-asparaginase N-terminal" evidence="7">
    <location>
        <begin position="6"/>
        <end position="198"/>
    </location>
</feature>
<dbReference type="PIRSF" id="PIRSF001220">
    <property type="entry name" value="L-ASNase_gatD"/>
    <property type="match status" value="1"/>
</dbReference>
<evidence type="ECO:0000259" key="8">
    <source>
        <dbReference type="Pfam" id="PF17763"/>
    </source>
</evidence>
<feature type="signal peptide" evidence="6">
    <location>
        <begin position="1"/>
        <end position="23"/>
    </location>
</feature>
<dbReference type="NCBIfam" id="TIGR00520">
    <property type="entry name" value="asnASE_II"/>
    <property type="match status" value="1"/>
</dbReference>
<dbReference type="InterPro" id="IPR027474">
    <property type="entry name" value="L-asparaginase_N"/>
</dbReference>
<dbReference type="InterPro" id="IPR027475">
    <property type="entry name" value="Asparaginase/glutaminase_AS2"/>
</dbReference>
<dbReference type="EMBL" id="CP017754">
    <property type="protein sequence ID" value="AOZ06872.1"/>
    <property type="molecule type" value="Genomic_DNA"/>
</dbReference>
<evidence type="ECO:0000256" key="4">
    <source>
        <dbReference type="PROSITE-ProRule" id="PRU10100"/>
    </source>
</evidence>
<evidence type="ECO:0000256" key="6">
    <source>
        <dbReference type="SAM" id="SignalP"/>
    </source>
</evidence>
<dbReference type="PROSITE" id="PS51732">
    <property type="entry name" value="ASN_GLN_ASE_3"/>
    <property type="match status" value="1"/>
</dbReference>
<dbReference type="Pfam" id="PF00710">
    <property type="entry name" value="Asparaginase"/>
    <property type="match status" value="1"/>
</dbReference>
<dbReference type="InterPro" id="IPR004550">
    <property type="entry name" value="AsnASE_II"/>
</dbReference>
<dbReference type="InterPro" id="IPR037152">
    <property type="entry name" value="L-asparaginase_N_sf"/>
</dbReference>
<dbReference type="Gene3D" id="3.40.50.40">
    <property type="match status" value="1"/>
</dbReference>
<dbReference type="PROSITE" id="PS00917">
    <property type="entry name" value="ASN_GLN_ASE_2"/>
    <property type="match status" value="1"/>
</dbReference>
<feature type="active site" evidence="4">
    <location>
        <position position="95"/>
    </location>
</feature>
<dbReference type="Gene3D" id="3.40.50.1170">
    <property type="entry name" value="L-asparaginase, N-terminal domain"/>
    <property type="match status" value="1"/>
</dbReference>
<proteinExistence type="inferred from homology"/>
<dbReference type="CDD" id="cd08964">
    <property type="entry name" value="L-asparaginase_II"/>
    <property type="match status" value="1"/>
</dbReference>
<dbReference type="InterPro" id="IPR036152">
    <property type="entry name" value="Asp/glu_Ase-like_sf"/>
</dbReference>
<sequence>MSKLPRIVVLATGGTIAGSAASAASSAHYQAATVPVTALLDAVPALKSVARLEAEQVAQVDSKDMGFALWARLQARVAFWCAQPDVAGVVVTHGTDTLEETAMLLHLSCAVPVPVVMTAAMRPSTSLSADGPLNLLDAVRVAAHPEARGRGVLVVLNQQIHAARDVVKAHTSAVDAFVSPVGGPLGFVQDELVSFMRAPLRRVERSWPLPAGEWPLVEIVPSYAQPSRIVVDALVAAGAAGLVVAAAGNGSIHEALAAALADAARAGVAVVRSSRTGAGHVSIPALPNPGAGLFVSAGDLNPYKARALLLLALARDPRLAADPGRLQQCFAQC</sequence>
<dbReference type="SMART" id="SM00870">
    <property type="entry name" value="Asparaginase"/>
    <property type="match status" value="1"/>
</dbReference>
<dbReference type="InterPro" id="IPR006034">
    <property type="entry name" value="Asparaginase/glutaminase-like"/>
</dbReference>
<keyword evidence="6" id="KW-0732">Signal</keyword>
<keyword evidence="2" id="KW-0378">Hydrolase</keyword>
<dbReference type="InterPro" id="IPR020827">
    <property type="entry name" value="Asparaginase/glutaminase_AS1"/>
</dbReference>
<gene>
    <name evidence="9" type="ORF">BKK80_14365</name>
</gene>
<dbReference type="SFLD" id="SFLDS00057">
    <property type="entry name" value="Glutaminase/Asparaginase"/>
    <property type="match status" value="1"/>
</dbReference>
<feature type="chain" id="PRO_5046180522" evidence="6">
    <location>
        <begin position="24"/>
        <end position="333"/>
    </location>
</feature>
<protein>
    <submittedName>
        <fullName evidence="9">L-asparaginase</fullName>
    </submittedName>
</protein>
<feature type="domain" description="Asparaginase/glutaminase C-terminal" evidence="8">
    <location>
        <begin position="217"/>
        <end position="316"/>
    </location>
</feature>
<dbReference type="InterPro" id="IPR027473">
    <property type="entry name" value="L-asparaginase_C"/>
</dbReference>
<dbReference type="PROSITE" id="PS00144">
    <property type="entry name" value="ASN_GLN_ASE_1"/>
    <property type="match status" value="1"/>
</dbReference>
<evidence type="ECO:0000313" key="10">
    <source>
        <dbReference type="Proteomes" id="UP000177515"/>
    </source>
</evidence>
<feature type="active site" evidence="3">
    <location>
        <position position="15"/>
    </location>
</feature>